<proteinExistence type="predicted"/>
<protein>
    <submittedName>
        <fullName evidence="2">Uncharacterized protein</fullName>
    </submittedName>
</protein>
<dbReference type="EMBL" id="CAJVRL010000103">
    <property type="protein sequence ID" value="CAG8961156.1"/>
    <property type="molecule type" value="Genomic_DNA"/>
</dbReference>
<reference evidence="2" key="1">
    <citation type="submission" date="2021-07" db="EMBL/GenBank/DDBJ databases">
        <authorList>
            <person name="Durling M."/>
        </authorList>
    </citation>
    <scope>NUCLEOTIDE SEQUENCE</scope>
</reference>
<accession>A0A9N9L9T6</accession>
<gene>
    <name evidence="2" type="ORF">HYFRA_00002699</name>
</gene>
<feature type="region of interest" description="Disordered" evidence="1">
    <location>
        <begin position="1"/>
        <end position="22"/>
    </location>
</feature>
<feature type="compositionally biased region" description="Polar residues" evidence="1">
    <location>
        <begin position="10"/>
        <end position="22"/>
    </location>
</feature>
<dbReference type="Proteomes" id="UP000696280">
    <property type="component" value="Unassembled WGS sequence"/>
</dbReference>
<keyword evidence="3" id="KW-1185">Reference proteome</keyword>
<evidence type="ECO:0000313" key="3">
    <source>
        <dbReference type="Proteomes" id="UP000696280"/>
    </source>
</evidence>
<evidence type="ECO:0000256" key="1">
    <source>
        <dbReference type="SAM" id="MobiDB-lite"/>
    </source>
</evidence>
<dbReference type="AlphaFoldDB" id="A0A9N9L9T6"/>
<sequence length="70" mass="7727">MKPRRYDGQISKTGSPQSDRQVQMSGVSGCFAAARTKAEVEMTRGVEMISEYDASKEVVMDPRGLSKEKV</sequence>
<name>A0A9N9L9T6_9HELO</name>
<evidence type="ECO:0000313" key="2">
    <source>
        <dbReference type="EMBL" id="CAG8961156.1"/>
    </source>
</evidence>
<organism evidence="2 3">
    <name type="scientific">Hymenoscyphus fraxineus</name>
    <dbReference type="NCBI Taxonomy" id="746836"/>
    <lineage>
        <taxon>Eukaryota</taxon>
        <taxon>Fungi</taxon>
        <taxon>Dikarya</taxon>
        <taxon>Ascomycota</taxon>
        <taxon>Pezizomycotina</taxon>
        <taxon>Leotiomycetes</taxon>
        <taxon>Helotiales</taxon>
        <taxon>Helotiaceae</taxon>
        <taxon>Hymenoscyphus</taxon>
    </lineage>
</organism>
<comment type="caution">
    <text evidence="2">The sequence shown here is derived from an EMBL/GenBank/DDBJ whole genome shotgun (WGS) entry which is preliminary data.</text>
</comment>